<evidence type="ECO:0000256" key="1">
    <source>
        <dbReference type="ARBA" id="ARBA00004138"/>
    </source>
</evidence>
<reference evidence="7 8" key="1">
    <citation type="submission" date="2019-09" db="EMBL/GenBank/DDBJ databases">
        <title>Bird 10,000 Genomes (B10K) Project - Family phase.</title>
        <authorList>
            <person name="Zhang G."/>
        </authorList>
    </citation>
    <scope>NUCLEOTIDE SEQUENCE [LARGE SCALE GENOMIC DNA]</scope>
    <source>
        <strain evidence="7">B10K-DU-006-09</strain>
        <tissue evidence="7">Muscle</tissue>
    </source>
</reference>
<evidence type="ECO:0000256" key="2">
    <source>
        <dbReference type="ARBA" id="ARBA00009415"/>
    </source>
</evidence>
<gene>
    <name evidence="7" type="primary">Ift57_0</name>
    <name evidence="7" type="ORF">FREGRA_R13275</name>
</gene>
<organism evidence="7 8">
    <name type="scientific">Fregetta grallaria</name>
    <name type="common">White-bellied storm-petrel</name>
    <name type="synonym">Procellaria grallaria</name>
    <dbReference type="NCBI Taxonomy" id="79628"/>
    <lineage>
        <taxon>Eukaryota</taxon>
        <taxon>Metazoa</taxon>
        <taxon>Chordata</taxon>
        <taxon>Craniata</taxon>
        <taxon>Vertebrata</taxon>
        <taxon>Euteleostomi</taxon>
        <taxon>Archelosauria</taxon>
        <taxon>Archosauria</taxon>
        <taxon>Dinosauria</taxon>
        <taxon>Saurischia</taxon>
        <taxon>Theropoda</taxon>
        <taxon>Coelurosauria</taxon>
        <taxon>Aves</taxon>
        <taxon>Neognathae</taxon>
        <taxon>Neoaves</taxon>
        <taxon>Aequornithes</taxon>
        <taxon>Procellariiformes</taxon>
        <taxon>Hydrobatidae</taxon>
        <taxon>Fregetta</taxon>
    </lineage>
</organism>
<proteinExistence type="inferred from homology"/>
<feature type="region of interest" description="Disordered" evidence="6">
    <location>
        <begin position="1"/>
        <end position="27"/>
    </location>
</feature>
<dbReference type="GO" id="GO:1905515">
    <property type="term" value="P:non-motile cilium assembly"/>
    <property type="evidence" value="ECO:0007669"/>
    <property type="project" value="TreeGrafter"/>
</dbReference>
<dbReference type="GO" id="GO:0005929">
    <property type="term" value="C:cilium"/>
    <property type="evidence" value="ECO:0007669"/>
    <property type="project" value="UniProtKB-SubCell"/>
</dbReference>
<dbReference type="Pfam" id="PF10498">
    <property type="entry name" value="IFT57"/>
    <property type="match status" value="1"/>
</dbReference>
<keyword evidence="8" id="KW-1185">Reference proteome</keyword>
<dbReference type="GO" id="GO:0030992">
    <property type="term" value="C:intraciliary transport particle B"/>
    <property type="evidence" value="ECO:0007669"/>
    <property type="project" value="TreeGrafter"/>
</dbReference>
<dbReference type="Proteomes" id="UP000563060">
    <property type="component" value="Unassembled WGS sequence"/>
</dbReference>
<evidence type="ECO:0000313" key="7">
    <source>
        <dbReference type="EMBL" id="NXW02002.1"/>
    </source>
</evidence>
<dbReference type="PANTHER" id="PTHR16011:SF0">
    <property type="entry name" value="INTRAFLAGELLAR TRANSPORT PROTEIN 57 HOMOLOG"/>
    <property type="match status" value="1"/>
</dbReference>
<feature type="non-terminal residue" evidence="7">
    <location>
        <position position="1"/>
    </location>
</feature>
<sequence>EEAAEGGGTRRGAAARERDEEGAAAAERGPGAAYHMFVLMEDLLDKLKLLSYEEEALRRHNMRPLSRHYFALPTNPGEQFFMFCTLAAWLITKAGHPFEQPQEYDDPNAIISNVLSELRSF</sequence>
<comment type="subcellular location">
    <subcellularLocation>
        <location evidence="1">Cell projection</location>
        <location evidence="1">Cilium</location>
    </subcellularLocation>
</comment>
<dbReference type="PANTHER" id="PTHR16011">
    <property type="entry name" value="IFT57/HIPPI"/>
    <property type="match status" value="1"/>
</dbReference>
<evidence type="ECO:0000313" key="8">
    <source>
        <dbReference type="Proteomes" id="UP000563060"/>
    </source>
</evidence>
<name>A0A7L3YPK9_FREGA</name>
<feature type="compositionally biased region" description="Gly residues" evidence="6">
    <location>
        <begin position="1"/>
        <end position="10"/>
    </location>
</feature>
<comment type="similarity">
    <text evidence="2">Belongs to the IFT57 family.</text>
</comment>
<evidence type="ECO:0000256" key="5">
    <source>
        <dbReference type="ARBA" id="ARBA00023273"/>
    </source>
</evidence>
<keyword evidence="5" id="KW-0966">Cell projection</keyword>
<evidence type="ECO:0000256" key="4">
    <source>
        <dbReference type="ARBA" id="ARBA00023069"/>
    </source>
</evidence>
<keyword evidence="4" id="KW-0969">Cilium</keyword>
<dbReference type="GO" id="GO:0005815">
    <property type="term" value="C:microtubule organizing center"/>
    <property type="evidence" value="ECO:0007669"/>
    <property type="project" value="TreeGrafter"/>
</dbReference>
<evidence type="ECO:0000256" key="3">
    <source>
        <dbReference type="ARBA" id="ARBA00020568"/>
    </source>
</evidence>
<dbReference type="EMBL" id="VZZT01000293">
    <property type="protein sequence ID" value="NXW02002.1"/>
    <property type="molecule type" value="Genomic_DNA"/>
</dbReference>
<comment type="caution">
    <text evidence="7">The sequence shown here is derived from an EMBL/GenBank/DDBJ whole genome shotgun (WGS) entry which is preliminary data.</text>
</comment>
<dbReference type="AlphaFoldDB" id="A0A7L3YPK9"/>
<accession>A0A7L3YPK9</accession>
<feature type="non-terminal residue" evidence="7">
    <location>
        <position position="121"/>
    </location>
</feature>
<evidence type="ECO:0000256" key="6">
    <source>
        <dbReference type="SAM" id="MobiDB-lite"/>
    </source>
</evidence>
<dbReference type="InterPro" id="IPR019530">
    <property type="entry name" value="Intra-flagellar_transport_57"/>
</dbReference>
<protein>
    <recommendedName>
        <fullName evidence="3">Intraflagellar transport protein 57 homolog</fullName>
    </recommendedName>
</protein>
<dbReference type="GO" id="GO:0042073">
    <property type="term" value="P:intraciliary transport"/>
    <property type="evidence" value="ECO:0007669"/>
    <property type="project" value="TreeGrafter"/>
</dbReference>
<dbReference type="GO" id="GO:0005794">
    <property type="term" value="C:Golgi apparatus"/>
    <property type="evidence" value="ECO:0007669"/>
    <property type="project" value="TreeGrafter"/>
</dbReference>